<evidence type="ECO:0000313" key="10">
    <source>
        <dbReference type="EMBL" id="RKX68383.1"/>
    </source>
</evidence>
<dbReference type="PANTHER" id="PTHR10937">
    <property type="entry name" value="GLUCOSAMINE--FRUCTOSE-6-PHOSPHATE AMINOTRANSFERASE, ISOMERIZING"/>
    <property type="match status" value="1"/>
</dbReference>
<dbReference type="PANTHER" id="PTHR10937:SF0">
    <property type="entry name" value="GLUTAMINE--FRUCTOSE-6-PHOSPHATE TRANSAMINASE (ISOMERIZING)"/>
    <property type="match status" value="1"/>
</dbReference>
<dbReference type="GO" id="GO:0006002">
    <property type="term" value="P:fructose 6-phosphate metabolic process"/>
    <property type="evidence" value="ECO:0007669"/>
    <property type="project" value="TreeGrafter"/>
</dbReference>
<dbReference type="InterPro" id="IPR035466">
    <property type="entry name" value="GlmS/AgaS_SIS"/>
</dbReference>
<dbReference type="CDD" id="cd05009">
    <property type="entry name" value="SIS_GlmS_GlmD_2"/>
    <property type="match status" value="1"/>
</dbReference>
<dbReference type="GO" id="GO:0004360">
    <property type="term" value="F:glutamine-fructose-6-phosphate transaminase (isomerizing) activity"/>
    <property type="evidence" value="ECO:0007669"/>
    <property type="project" value="UniProtKB-EC"/>
</dbReference>
<protein>
    <recommendedName>
        <fullName evidence="3">Glutamine--fructose-6-phosphate aminotransferase [isomerizing]</fullName>
        <ecNumber evidence="2">2.6.1.16</ecNumber>
    </recommendedName>
</protein>
<dbReference type="AlphaFoldDB" id="A0A660SCK6"/>
<dbReference type="Proteomes" id="UP000271125">
    <property type="component" value="Unassembled WGS sequence"/>
</dbReference>
<evidence type="ECO:0000256" key="7">
    <source>
        <dbReference type="ARBA" id="ARBA00022962"/>
    </source>
</evidence>
<evidence type="ECO:0000256" key="4">
    <source>
        <dbReference type="ARBA" id="ARBA00022576"/>
    </source>
</evidence>
<dbReference type="SUPFAM" id="SSF53697">
    <property type="entry name" value="SIS domain"/>
    <property type="match status" value="1"/>
</dbReference>
<dbReference type="InterPro" id="IPR046348">
    <property type="entry name" value="SIS_dom_sf"/>
</dbReference>
<name>A0A660SCK6_UNCT6</name>
<evidence type="ECO:0000256" key="6">
    <source>
        <dbReference type="ARBA" id="ARBA00022737"/>
    </source>
</evidence>
<keyword evidence="4 10" id="KW-0032">Aminotransferase</keyword>
<evidence type="ECO:0000256" key="2">
    <source>
        <dbReference type="ARBA" id="ARBA00012916"/>
    </source>
</evidence>
<accession>A0A660SCK6</accession>
<dbReference type="NCBIfam" id="TIGR01135">
    <property type="entry name" value="glmS"/>
    <property type="match status" value="1"/>
</dbReference>
<dbReference type="EC" id="2.6.1.16" evidence="2"/>
<evidence type="ECO:0000313" key="11">
    <source>
        <dbReference type="Proteomes" id="UP000271125"/>
    </source>
</evidence>
<dbReference type="NCBIfam" id="NF001484">
    <property type="entry name" value="PRK00331.1"/>
    <property type="match status" value="1"/>
</dbReference>
<feature type="domain" description="SIS" evidence="9">
    <location>
        <begin position="295"/>
        <end position="438"/>
    </location>
</feature>
<dbReference type="SUPFAM" id="SSF56235">
    <property type="entry name" value="N-terminal nucleophile aminohydrolases (Ntn hydrolases)"/>
    <property type="match status" value="1"/>
</dbReference>
<dbReference type="PROSITE" id="PS51464">
    <property type="entry name" value="SIS"/>
    <property type="match status" value="2"/>
</dbReference>
<dbReference type="InterPro" id="IPR017932">
    <property type="entry name" value="GATase_2_dom"/>
</dbReference>
<evidence type="ECO:0000259" key="9">
    <source>
        <dbReference type="PROSITE" id="PS51464"/>
    </source>
</evidence>
<comment type="caution">
    <text evidence="10">The sequence shown here is derived from an EMBL/GenBank/DDBJ whole genome shotgun (WGS) entry which is preliminary data.</text>
</comment>
<dbReference type="InterPro" id="IPR035490">
    <property type="entry name" value="GlmS/FrlB_SIS"/>
</dbReference>
<gene>
    <name evidence="10" type="primary">glmS</name>
    <name evidence="10" type="ORF">DRP43_05690</name>
</gene>
<dbReference type="PROSITE" id="PS51278">
    <property type="entry name" value="GATASE_TYPE_2"/>
    <property type="match status" value="1"/>
</dbReference>
<dbReference type="Gene3D" id="3.40.50.10490">
    <property type="entry name" value="Glucose-6-phosphate isomerase like protein, domain 1"/>
    <property type="match status" value="2"/>
</dbReference>
<dbReference type="GO" id="GO:0097367">
    <property type="term" value="F:carbohydrate derivative binding"/>
    <property type="evidence" value="ECO:0007669"/>
    <property type="project" value="InterPro"/>
</dbReference>
<keyword evidence="5 10" id="KW-0808">Transferase</keyword>
<organism evidence="10 11">
    <name type="scientific">candidate division TA06 bacterium</name>
    <dbReference type="NCBI Taxonomy" id="2250710"/>
    <lineage>
        <taxon>Bacteria</taxon>
        <taxon>Bacteria division TA06</taxon>
    </lineage>
</organism>
<dbReference type="Pfam" id="PF13537">
    <property type="entry name" value="GATase_7"/>
    <property type="match status" value="1"/>
</dbReference>
<dbReference type="EMBL" id="QNBD01000280">
    <property type="protein sequence ID" value="RKX68383.1"/>
    <property type="molecule type" value="Genomic_DNA"/>
</dbReference>
<evidence type="ECO:0000256" key="3">
    <source>
        <dbReference type="ARBA" id="ARBA00016090"/>
    </source>
</evidence>
<dbReference type="CDD" id="cd05008">
    <property type="entry name" value="SIS_GlmS_GlmD_1"/>
    <property type="match status" value="1"/>
</dbReference>
<dbReference type="InterPro" id="IPR029055">
    <property type="entry name" value="Ntn_hydrolases_N"/>
</dbReference>
<keyword evidence="7" id="KW-0315">Glutamine amidotransferase</keyword>
<reference evidence="10 11" key="1">
    <citation type="submission" date="2018-06" db="EMBL/GenBank/DDBJ databases">
        <title>Extensive metabolic versatility and redundancy in microbially diverse, dynamic hydrothermal sediments.</title>
        <authorList>
            <person name="Dombrowski N."/>
            <person name="Teske A."/>
            <person name="Baker B.J."/>
        </authorList>
    </citation>
    <scope>NUCLEOTIDE SEQUENCE [LARGE SCALE GENOMIC DNA]</scope>
    <source>
        <strain evidence="10">B10_G13</strain>
    </source>
</reference>
<evidence type="ECO:0000259" key="8">
    <source>
        <dbReference type="PROSITE" id="PS51278"/>
    </source>
</evidence>
<dbReference type="Gene3D" id="3.60.20.10">
    <property type="entry name" value="Glutamine Phosphoribosylpyrophosphate, subunit 1, domain 1"/>
    <property type="match status" value="1"/>
</dbReference>
<feature type="domain" description="SIS" evidence="9">
    <location>
        <begin position="460"/>
        <end position="599"/>
    </location>
</feature>
<sequence length="609" mass="68113">MIISFIGGFGMCGFFGVIFDKNNDNLGKILNKAGERLSYRGYDTAGIAIFDKEGGYEILKDVGTIEDVSKKYDYLSKSGYKGIIQLRWATFGSPSKNNSQPHIDCKKRIIGAHNGNIINTHLLISELKNNGHNLKGTNDGEMIIHILEEEMEKSGNMENAIIKTNIRLRGDYAYIVTEIERERMYAVKKGSSLFLGKADGYICLSSDLISILDHTDLVLPILDNEFVEFTSDSYKIKSLIDGNEIHRKPEINELDVEDIKLGNYRHFMEKEINETPEKFKHLIDVIKEHNEYNKAIDVLMKANNIYMIGSGTSYHAARLGTYYFSKLNGVNTNATFASDFIERYGNCLEDGDVLIAVSQSGETKDVKNGVDYFKKNVKGTVIGVVNVLGSTLAYSADIVLPTVSDIEISVPATKTFINQCGVFLYLALKYKGSGDISDLEMMPEMLSQFIDIEQSRIDSLAEELKDITDIHILGYGIMYPIAMEGALKMKEVMYIHAEGMYSSEFKHGPLAIVYDQYPIIFLSTLEDKDMIVSHINEVKTRLGKVITFAPHDSDLEEISDVFIPLDDANYFSSPILAGIGLQLLSYLMGIKSGKNPDKPRNISKTITVD</sequence>
<feature type="domain" description="Glutamine amidotransferase type-2" evidence="8">
    <location>
        <begin position="12"/>
        <end position="232"/>
    </location>
</feature>
<dbReference type="InterPro" id="IPR005855">
    <property type="entry name" value="GFAT"/>
</dbReference>
<proteinExistence type="predicted"/>
<evidence type="ECO:0000256" key="1">
    <source>
        <dbReference type="ARBA" id="ARBA00001031"/>
    </source>
</evidence>
<dbReference type="Pfam" id="PF01380">
    <property type="entry name" value="SIS"/>
    <property type="match status" value="2"/>
</dbReference>
<keyword evidence="6" id="KW-0677">Repeat</keyword>
<dbReference type="GO" id="GO:0006047">
    <property type="term" value="P:UDP-N-acetylglucosamine metabolic process"/>
    <property type="evidence" value="ECO:0007669"/>
    <property type="project" value="TreeGrafter"/>
</dbReference>
<dbReference type="InterPro" id="IPR001347">
    <property type="entry name" value="SIS_dom"/>
</dbReference>
<evidence type="ECO:0000256" key="5">
    <source>
        <dbReference type="ARBA" id="ARBA00022679"/>
    </source>
</evidence>
<comment type="catalytic activity">
    <reaction evidence="1">
        <text>D-fructose 6-phosphate + L-glutamine = D-glucosamine 6-phosphate + L-glutamate</text>
        <dbReference type="Rhea" id="RHEA:13237"/>
        <dbReference type="ChEBI" id="CHEBI:29985"/>
        <dbReference type="ChEBI" id="CHEBI:58359"/>
        <dbReference type="ChEBI" id="CHEBI:58725"/>
        <dbReference type="ChEBI" id="CHEBI:61527"/>
        <dbReference type="EC" id="2.6.1.16"/>
    </reaction>
</comment>
<dbReference type="GO" id="GO:0006487">
    <property type="term" value="P:protein N-linked glycosylation"/>
    <property type="evidence" value="ECO:0007669"/>
    <property type="project" value="TreeGrafter"/>
</dbReference>